<dbReference type="Proteomes" id="UP000316181">
    <property type="component" value="Unassembled WGS sequence"/>
</dbReference>
<dbReference type="AlphaFoldDB" id="A0A542SPP6"/>
<organism evidence="2 3">
    <name type="scientific">Rarobacter incanus</name>
    <dbReference type="NCBI Taxonomy" id="153494"/>
    <lineage>
        <taxon>Bacteria</taxon>
        <taxon>Bacillati</taxon>
        <taxon>Actinomycetota</taxon>
        <taxon>Actinomycetes</taxon>
        <taxon>Micrococcales</taxon>
        <taxon>Rarobacteraceae</taxon>
        <taxon>Rarobacter</taxon>
    </lineage>
</organism>
<evidence type="ECO:0000313" key="2">
    <source>
        <dbReference type="EMBL" id="TQK76586.1"/>
    </source>
</evidence>
<proteinExistence type="predicted"/>
<feature type="signal peptide" evidence="1">
    <location>
        <begin position="1"/>
        <end position="20"/>
    </location>
</feature>
<feature type="chain" id="PRO_5039253122" evidence="1">
    <location>
        <begin position="21"/>
        <end position="172"/>
    </location>
</feature>
<evidence type="ECO:0000256" key="1">
    <source>
        <dbReference type="SAM" id="SignalP"/>
    </source>
</evidence>
<sequence length="172" mass="17686">MRKKIVAALTAVALSSGAAAGVAPIAQASPAAPLPAVSAAPAVAAVKTTKTIVVKAKSRANPEKLTVKQARKMKSTFIEAKGSAFDELGFPLLIGIKKGHASAAKLWKAKKGQKVRIITAKGKKLNVKVLKRVSGEDFAEGNLPISLAAKTKAIVVLGATVEADNARVFLLG</sequence>
<accession>A0A542SPP6</accession>
<dbReference type="OrthoDB" id="5148301at2"/>
<evidence type="ECO:0000313" key="3">
    <source>
        <dbReference type="Proteomes" id="UP000316181"/>
    </source>
</evidence>
<name>A0A542SPP6_9MICO</name>
<reference evidence="2 3" key="1">
    <citation type="submission" date="2019-06" db="EMBL/GenBank/DDBJ databases">
        <title>Sequencing the genomes of 1000 actinobacteria strains.</title>
        <authorList>
            <person name="Klenk H.-P."/>
        </authorList>
    </citation>
    <scope>NUCLEOTIDE SEQUENCE [LARGE SCALE GENOMIC DNA]</scope>
    <source>
        <strain evidence="2 3">DSM 10596</strain>
    </source>
</reference>
<comment type="caution">
    <text evidence="2">The sequence shown here is derived from an EMBL/GenBank/DDBJ whole genome shotgun (WGS) entry which is preliminary data.</text>
</comment>
<keyword evidence="3" id="KW-1185">Reference proteome</keyword>
<dbReference type="RefSeq" id="WP_142111965.1">
    <property type="nucleotide sequence ID" value="NZ_BAAATB010000002.1"/>
</dbReference>
<dbReference type="EMBL" id="VFNV01000001">
    <property type="protein sequence ID" value="TQK76586.1"/>
    <property type="molecule type" value="Genomic_DNA"/>
</dbReference>
<protein>
    <submittedName>
        <fullName evidence="2">Uncharacterized protein</fullName>
    </submittedName>
</protein>
<keyword evidence="1" id="KW-0732">Signal</keyword>
<gene>
    <name evidence="2" type="ORF">FB389_1270</name>
</gene>